<evidence type="ECO:0000256" key="6">
    <source>
        <dbReference type="ARBA" id="ARBA00023304"/>
    </source>
</evidence>
<proteinExistence type="predicted"/>
<keyword evidence="3" id="KW-0432">Leucine biosynthesis</keyword>
<dbReference type="GO" id="GO:0003852">
    <property type="term" value="F:2-isopropylmalate synthase activity"/>
    <property type="evidence" value="ECO:0007669"/>
    <property type="project" value="UniProtKB-EC"/>
</dbReference>
<dbReference type="CDD" id="cd07940">
    <property type="entry name" value="DRE_TIM_IPMS"/>
    <property type="match status" value="1"/>
</dbReference>
<dbReference type="InterPro" id="IPR050073">
    <property type="entry name" value="2-IPM_HCS-like"/>
</dbReference>
<gene>
    <name evidence="8" type="primary">LEU4_2</name>
    <name evidence="8" type="ORF">H4R34_000504</name>
</gene>
<dbReference type="GO" id="GO:0009098">
    <property type="term" value="P:L-leucine biosynthetic process"/>
    <property type="evidence" value="ECO:0007669"/>
    <property type="project" value="UniProtKB-KW"/>
</dbReference>
<dbReference type="EMBL" id="JANBQB010000013">
    <property type="protein sequence ID" value="KAJ1984670.1"/>
    <property type="molecule type" value="Genomic_DNA"/>
</dbReference>
<dbReference type="FunFam" id="1.10.238.260:FF:000001">
    <property type="entry name" value="2-isopropylmalate synthase"/>
    <property type="match status" value="1"/>
</dbReference>
<evidence type="ECO:0000259" key="7">
    <source>
        <dbReference type="PROSITE" id="PS50991"/>
    </source>
</evidence>
<protein>
    <recommendedName>
        <fullName evidence="2">2-isopropylmalate synthase</fullName>
        <ecNumber evidence="2">2.3.3.13</ecNumber>
    </recommendedName>
</protein>
<dbReference type="InterPro" id="IPR002034">
    <property type="entry name" value="AIPM/Hcit_synth_CS"/>
</dbReference>
<dbReference type="InterPro" id="IPR000891">
    <property type="entry name" value="PYR_CT"/>
</dbReference>
<accession>A0A9W8EB77</accession>
<dbReference type="Gene3D" id="3.20.20.70">
    <property type="entry name" value="Aldolase class I"/>
    <property type="match status" value="1"/>
</dbReference>
<dbReference type="OrthoDB" id="418791at2759"/>
<dbReference type="Pfam" id="PF22617">
    <property type="entry name" value="HCS_D2"/>
    <property type="match status" value="1"/>
</dbReference>
<evidence type="ECO:0000256" key="2">
    <source>
        <dbReference type="ARBA" id="ARBA00012973"/>
    </source>
</evidence>
<evidence type="ECO:0000256" key="4">
    <source>
        <dbReference type="ARBA" id="ARBA00022605"/>
    </source>
</evidence>
<keyword evidence="4" id="KW-0028">Amino-acid biosynthesis</keyword>
<name>A0A9W8EB77_9FUNG</name>
<keyword evidence="6" id="KW-0100">Branched-chain amino acid biosynthesis</keyword>
<dbReference type="AlphaFoldDB" id="A0A9W8EB77"/>
<dbReference type="SUPFAM" id="SSF51569">
    <property type="entry name" value="Aldolase"/>
    <property type="match status" value="1"/>
</dbReference>
<dbReference type="EC" id="2.3.3.13" evidence="2"/>
<dbReference type="PROSITE" id="PS50991">
    <property type="entry name" value="PYR_CT"/>
    <property type="match status" value="1"/>
</dbReference>
<dbReference type="GO" id="GO:0010177">
    <property type="term" value="F:methylthioalkylmalate synthase activity"/>
    <property type="evidence" value="ECO:0007669"/>
    <property type="project" value="UniProtKB-ARBA"/>
</dbReference>
<evidence type="ECO:0000313" key="9">
    <source>
        <dbReference type="Proteomes" id="UP001151582"/>
    </source>
</evidence>
<evidence type="ECO:0000256" key="5">
    <source>
        <dbReference type="ARBA" id="ARBA00022679"/>
    </source>
</evidence>
<dbReference type="Proteomes" id="UP001151582">
    <property type="component" value="Unassembled WGS sequence"/>
</dbReference>
<dbReference type="InterPro" id="IPR013785">
    <property type="entry name" value="Aldolase_TIM"/>
</dbReference>
<evidence type="ECO:0000256" key="1">
    <source>
        <dbReference type="ARBA" id="ARBA00004689"/>
    </source>
</evidence>
<evidence type="ECO:0000256" key="3">
    <source>
        <dbReference type="ARBA" id="ARBA00022430"/>
    </source>
</evidence>
<keyword evidence="8" id="KW-0012">Acyltransferase</keyword>
<feature type="domain" description="Pyruvate carboxyltransferase" evidence="7">
    <location>
        <begin position="10"/>
        <end position="283"/>
    </location>
</feature>
<dbReference type="PANTHER" id="PTHR10277:SF9">
    <property type="entry name" value="2-ISOPROPYLMALATE SYNTHASE 1, CHLOROPLASTIC-RELATED"/>
    <property type="match status" value="1"/>
</dbReference>
<sequence>MTNTAGKRLIKFNDTTARDGEQAPGISFSVEDKVALAHKLSRMGFDGMEVSFPASSPQAFEACKRVAMEVGHSMEGREHIGRPMVISALCRTLDSDIELAYEALKYAKHFRFDLFIATSDLHLEHKLGISREECLNRLRMGIRKARSYTPIVGFGAEDSSRTDLDFLVEVYSMAIEEGCHVLFFADTVGACTPEQIYDIMKHLIDNTPYDPETIWGIHAHNDLGLAVANTLAAIRAGATYVDGTMVGIGERTGNAPTEEVAMCLTMHGDHYNVYHQLDISMITEVCELVIESSGFQMAWNKPLIGRNAFRHTSGVHQRGLLKNRATYEFVHPEDIGRTSDFLILSKHSGRRALQMRLEQLGFRDLSEEQLQVLFQAFKTVADTKIEVSDQDLKQLMCDRPKPAESLVAST</sequence>
<dbReference type="Pfam" id="PF00682">
    <property type="entry name" value="HMGL-like"/>
    <property type="match status" value="1"/>
</dbReference>
<dbReference type="PANTHER" id="PTHR10277">
    <property type="entry name" value="HOMOCITRATE SYNTHASE-RELATED"/>
    <property type="match status" value="1"/>
</dbReference>
<dbReference type="InterPro" id="IPR054691">
    <property type="entry name" value="LeuA/HCS_post-cat"/>
</dbReference>
<dbReference type="FunFam" id="3.20.20.70:FF:000010">
    <property type="entry name" value="2-isopropylmalate synthase"/>
    <property type="match status" value="1"/>
</dbReference>
<comment type="pathway">
    <text evidence="1">Amino-acid biosynthesis; L-leucine biosynthesis; L-leucine from 3-methyl-2-oxobutanoate: step 1/4.</text>
</comment>
<comment type="caution">
    <text evidence="8">The sequence shown here is derived from an EMBL/GenBank/DDBJ whole genome shotgun (WGS) entry which is preliminary data.</text>
</comment>
<organism evidence="8 9">
    <name type="scientific">Dimargaris verticillata</name>
    <dbReference type="NCBI Taxonomy" id="2761393"/>
    <lineage>
        <taxon>Eukaryota</taxon>
        <taxon>Fungi</taxon>
        <taxon>Fungi incertae sedis</taxon>
        <taxon>Zoopagomycota</taxon>
        <taxon>Kickxellomycotina</taxon>
        <taxon>Dimargaritomycetes</taxon>
        <taxon>Dimargaritales</taxon>
        <taxon>Dimargaritaceae</taxon>
        <taxon>Dimargaris</taxon>
    </lineage>
</organism>
<evidence type="ECO:0000313" key="8">
    <source>
        <dbReference type="EMBL" id="KAJ1984670.1"/>
    </source>
</evidence>
<dbReference type="Gene3D" id="1.10.238.260">
    <property type="match status" value="1"/>
</dbReference>
<reference evidence="8" key="1">
    <citation type="submission" date="2022-07" db="EMBL/GenBank/DDBJ databases">
        <title>Phylogenomic reconstructions and comparative analyses of Kickxellomycotina fungi.</title>
        <authorList>
            <person name="Reynolds N.K."/>
            <person name="Stajich J.E."/>
            <person name="Barry K."/>
            <person name="Grigoriev I.V."/>
            <person name="Crous P."/>
            <person name="Smith M.E."/>
        </authorList>
    </citation>
    <scope>NUCLEOTIDE SEQUENCE</scope>
    <source>
        <strain evidence="8">RSA 567</strain>
    </source>
</reference>
<dbReference type="PROSITE" id="PS00816">
    <property type="entry name" value="AIPM_HOMOCIT_SYNTH_2"/>
    <property type="match status" value="1"/>
</dbReference>
<keyword evidence="9" id="KW-1185">Reference proteome</keyword>
<keyword evidence="5 8" id="KW-0808">Transferase</keyword>